<keyword evidence="1" id="KW-0732">Signal</keyword>
<dbReference type="InterPro" id="IPR010562">
    <property type="entry name" value="Haemolymph_juvenile_hormone-bd"/>
</dbReference>
<gene>
    <name evidence="3" type="primary">LOC112043111</name>
</gene>
<dbReference type="PANTHER" id="PTHR11008">
    <property type="entry name" value="PROTEIN TAKEOUT-LIKE PROTEIN"/>
    <property type="match status" value="1"/>
</dbReference>
<dbReference type="InterPro" id="IPR038606">
    <property type="entry name" value="To_sf"/>
</dbReference>
<evidence type="ECO:0000256" key="1">
    <source>
        <dbReference type="SAM" id="SignalP"/>
    </source>
</evidence>
<reference evidence="3" key="1">
    <citation type="submission" date="2025-08" db="UniProtKB">
        <authorList>
            <consortium name="RefSeq"/>
        </authorList>
    </citation>
    <scope>IDENTIFICATION</scope>
</reference>
<protein>
    <submittedName>
        <fullName evidence="3">Uncharacterized protein LOC112043111</fullName>
    </submittedName>
</protein>
<evidence type="ECO:0000313" key="3">
    <source>
        <dbReference type="RefSeq" id="XP_023934158.2"/>
    </source>
</evidence>
<keyword evidence="2" id="KW-1185">Reference proteome</keyword>
<feature type="chain" id="PRO_5045508856" evidence="1">
    <location>
        <begin position="20"/>
        <end position="236"/>
    </location>
</feature>
<dbReference type="OrthoDB" id="6853364at2759"/>
<proteinExistence type="predicted"/>
<dbReference type="AlphaFoldDB" id="A0A6J1MMJ7"/>
<feature type="signal peptide" evidence="1">
    <location>
        <begin position="1"/>
        <end position="19"/>
    </location>
</feature>
<dbReference type="KEGG" id="bany:112043111"/>
<dbReference type="RefSeq" id="XP_023934158.2">
    <property type="nucleotide sequence ID" value="XM_024078390.2"/>
</dbReference>
<accession>A0A6J1MMJ7</accession>
<organism evidence="2 3">
    <name type="scientific">Bicyclus anynana</name>
    <name type="common">Squinting bush brown butterfly</name>
    <dbReference type="NCBI Taxonomy" id="110368"/>
    <lineage>
        <taxon>Eukaryota</taxon>
        <taxon>Metazoa</taxon>
        <taxon>Ecdysozoa</taxon>
        <taxon>Arthropoda</taxon>
        <taxon>Hexapoda</taxon>
        <taxon>Insecta</taxon>
        <taxon>Pterygota</taxon>
        <taxon>Neoptera</taxon>
        <taxon>Endopterygota</taxon>
        <taxon>Lepidoptera</taxon>
        <taxon>Glossata</taxon>
        <taxon>Ditrysia</taxon>
        <taxon>Papilionoidea</taxon>
        <taxon>Nymphalidae</taxon>
        <taxon>Satyrinae</taxon>
        <taxon>Satyrini</taxon>
        <taxon>Mycalesina</taxon>
        <taxon>Bicyclus</taxon>
    </lineage>
</organism>
<dbReference type="Pfam" id="PF06585">
    <property type="entry name" value="JHBP"/>
    <property type="match status" value="1"/>
</dbReference>
<dbReference type="GeneID" id="112043111"/>
<name>A0A6J1MMJ7_BICAN</name>
<dbReference type="PANTHER" id="PTHR11008:SF9">
    <property type="entry name" value="PROTEIN TAKEOUT-LIKE PROTEIN"/>
    <property type="match status" value="1"/>
</dbReference>
<dbReference type="Proteomes" id="UP001652582">
    <property type="component" value="Chromosome 13"/>
</dbReference>
<evidence type="ECO:0000313" key="2">
    <source>
        <dbReference type="Proteomes" id="UP001652582"/>
    </source>
</evidence>
<sequence length="236" mass="27228">MKQFGLFFFIFLQITSIYTSNLITPFTCLPWDTPCLSALAQKLSTPRIFDLNALKIDPFEIDHFKLEKDGLEFETKDTKVHGLKNMIVEEFRTDANTSTAYIKIRTDVIVTGLYKADGSLFYMPLNSEGDYWTSLRNLVINVEAPYKIVRSANGEPLLETSDYKLSYDVKDGAEFRLNSYNYGIPGFSELLNQLINYNWKYISSNFITEFVSNAVENIAKTHKSYFRISPFEFLVQ</sequence>
<dbReference type="Gene3D" id="3.15.10.30">
    <property type="entry name" value="Haemolymph juvenile hormone binding protein"/>
    <property type="match status" value="1"/>
</dbReference>
<dbReference type="SMART" id="SM00700">
    <property type="entry name" value="JHBP"/>
    <property type="match status" value="1"/>
</dbReference>